<gene>
    <name evidence="1" type="ORF">AMECASPLE_003849</name>
</gene>
<dbReference type="Proteomes" id="UP001469553">
    <property type="component" value="Unassembled WGS sequence"/>
</dbReference>
<sequence>MMFNRRSLRQRQQNNNCPSLRSMSPIVWDRRMNIYVHMLQLPGNMPDSRQNRHDDTLDCKLCHTVCVSVVAEQYKIPKQYEIHRNKALYISSKIRENSKQQLLNQH</sequence>
<protein>
    <submittedName>
        <fullName evidence="1">Uncharacterized protein</fullName>
    </submittedName>
</protein>
<keyword evidence="2" id="KW-1185">Reference proteome</keyword>
<organism evidence="1 2">
    <name type="scientific">Ameca splendens</name>
    <dbReference type="NCBI Taxonomy" id="208324"/>
    <lineage>
        <taxon>Eukaryota</taxon>
        <taxon>Metazoa</taxon>
        <taxon>Chordata</taxon>
        <taxon>Craniata</taxon>
        <taxon>Vertebrata</taxon>
        <taxon>Euteleostomi</taxon>
        <taxon>Actinopterygii</taxon>
        <taxon>Neopterygii</taxon>
        <taxon>Teleostei</taxon>
        <taxon>Neoteleostei</taxon>
        <taxon>Acanthomorphata</taxon>
        <taxon>Ovalentaria</taxon>
        <taxon>Atherinomorphae</taxon>
        <taxon>Cyprinodontiformes</taxon>
        <taxon>Goodeidae</taxon>
        <taxon>Ameca</taxon>
    </lineage>
</organism>
<comment type="caution">
    <text evidence="1">The sequence shown here is derived from an EMBL/GenBank/DDBJ whole genome shotgun (WGS) entry which is preliminary data.</text>
</comment>
<proteinExistence type="predicted"/>
<name>A0ABV0ZIH8_9TELE</name>
<evidence type="ECO:0000313" key="1">
    <source>
        <dbReference type="EMBL" id="MEQ2306028.1"/>
    </source>
</evidence>
<dbReference type="EMBL" id="JAHRIP010065991">
    <property type="protein sequence ID" value="MEQ2306028.1"/>
    <property type="molecule type" value="Genomic_DNA"/>
</dbReference>
<evidence type="ECO:0000313" key="2">
    <source>
        <dbReference type="Proteomes" id="UP001469553"/>
    </source>
</evidence>
<accession>A0ABV0ZIH8</accession>
<reference evidence="1 2" key="1">
    <citation type="submission" date="2021-06" db="EMBL/GenBank/DDBJ databases">
        <authorList>
            <person name="Palmer J.M."/>
        </authorList>
    </citation>
    <scope>NUCLEOTIDE SEQUENCE [LARGE SCALE GENOMIC DNA]</scope>
    <source>
        <strain evidence="1 2">AS_MEX2019</strain>
        <tissue evidence="1">Muscle</tissue>
    </source>
</reference>